<name>A0A6A6M742_HEVBR</name>
<gene>
    <name evidence="1" type="ORF">GH714_006453</name>
</gene>
<organism evidence="1 2">
    <name type="scientific">Hevea brasiliensis</name>
    <name type="common">Para rubber tree</name>
    <name type="synonym">Siphonia brasiliensis</name>
    <dbReference type="NCBI Taxonomy" id="3981"/>
    <lineage>
        <taxon>Eukaryota</taxon>
        <taxon>Viridiplantae</taxon>
        <taxon>Streptophyta</taxon>
        <taxon>Embryophyta</taxon>
        <taxon>Tracheophyta</taxon>
        <taxon>Spermatophyta</taxon>
        <taxon>Magnoliopsida</taxon>
        <taxon>eudicotyledons</taxon>
        <taxon>Gunneridae</taxon>
        <taxon>Pentapetalae</taxon>
        <taxon>rosids</taxon>
        <taxon>fabids</taxon>
        <taxon>Malpighiales</taxon>
        <taxon>Euphorbiaceae</taxon>
        <taxon>Crotonoideae</taxon>
        <taxon>Micrandreae</taxon>
        <taxon>Hevea</taxon>
    </lineage>
</organism>
<accession>A0A6A6M742</accession>
<comment type="caution">
    <text evidence="1">The sequence shown here is derived from an EMBL/GenBank/DDBJ whole genome shotgun (WGS) entry which is preliminary data.</text>
</comment>
<evidence type="ECO:0000313" key="1">
    <source>
        <dbReference type="EMBL" id="KAF2308368.1"/>
    </source>
</evidence>
<keyword evidence="2" id="KW-1185">Reference proteome</keyword>
<reference evidence="1 2" key="1">
    <citation type="journal article" date="2020" name="Mol. Plant">
        <title>The Chromosome-Based Rubber Tree Genome Provides New Insights into Spurge Genome Evolution and Rubber Biosynthesis.</title>
        <authorList>
            <person name="Liu J."/>
            <person name="Shi C."/>
            <person name="Shi C.C."/>
            <person name="Li W."/>
            <person name="Zhang Q.J."/>
            <person name="Zhang Y."/>
            <person name="Li K."/>
            <person name="Lu H.F."/>
            <person name="Shi C."/>
            <person name="Zhu S.T."/>
            <person name="Xiao Z.Y."/>
            <person name="Nan H."/>
            <person name="Yue Y."/>
            <person name="Zhu X.G."/>
            <person name="Wu Y."/>
            <person name="Hong X.N."/>
            <person name="Fan G.Y."/>
            <person name="Tong Y."/>
            <person name="Zhang D."/>
            <person name="Mao C.L."/>
            <person name="Liu Y.L."/>
            <person name="Hao S.J."/>
            <person name="Liu W.Q."/>
            <person name="Lv M.Q."/>
            <person name="Zhang H.B."/>
            <person name="Liu Y."/>
            <person name="Hu-Tang G.R."/>
            <person name="Wang J.P."/>
            <person name="Wang J.H."/>
            <person name="Sun Y.H."/>
            <person name="Ni S.B."/>
            <person name="Chen W.B."/>
            <person name="Zhang X.C."/>
            <person name="Jiao Y.N."/>
            <person name="Eichler E.E."/>
            <person name="Li G.H."/>
            <person name="Liu X."/>
            <person name="Gao L.Z."/>
        </authorList>
    </citation>
    <scope>NUCLEOTIDE SEQUENCE [LARGE SCALE GENOMIC DNA]</scope>
    <source>
        <strain evidence="2">cv. GT1</strain>
        <tissue evidence="1">Leaf</tissue>
    </source>
</reference>
<protein>
    <submittedName>
        <fullName evidence="1">Uncharacterized protein</fullName>
    </submittedName>
</protein>
<proteinExistence type="predicted"/>
<dbReference type="Proteomes" id="UP000467840">
    <property type="component" value="Chromosome 17"/>
</dbReference>
<evidence type="ECO:0000313" key="2">
    <source>
        <dbReference type="Proteomes" id="UP000467840"/>
    </source>
</evidence>
<dbReference type="AlphaFoldDB" id="A0A6A6M742"/>
<sequence>MGEAEVDELDLSGDSIMMTLILNVSLLGEEGSIDLKMIFAGKGILNFNANDGALSKGSRFAVLDSMKVDVDVDLMG</sequence>
<dbReference type="EMBL" id="JAAGAX010000007">
    <property type="protein sequence ID" value="KAF2308368.1"/>
    <property type="molecule type" value="Genomic_DNA"/>
</dbReference>